<evidence type="ECO:0000256" key="3">
    <source>
        <dbReference type="ARBA" id="ARBA00022741"/>
    </source>
</evidence>
<feature type="domain" description="ABC transporter" evidence="8">
    <location>
        <begin position="418"/>
        <end position="622"/>
    </location>
</feature>
<dbReference type="NCBIfam" id="TIGR01194">
    <property type="entry name" value="cyc_pep_trnsptr"/>
    <property type="match status" value="1"/>
</dbReference>
<sequence length="622" mass="69139">MQGVNALWIGLPGLAIVGNLIGLGWVLRGIRKNKRFKEKQKSATVTVQLVFATVFYGWLGYCIARLWAEASMTERFVLGETYTAFALFGAYLTLTAAYPKPKERPYGSMLLLSVASGVGNASMIFVVNAAIAGSGNFSTGLLPFFVLGMLGFVCGQKLLRSRLIRMTNGIVYDKRMEVLSVVLNAPYANVEAMERGKIEACLNNDTETVSSFANRMVSVGTWSVTIIAGFAYLAALSLPGFLFSLAVVLVASGAFFVILRSANRLWEQTRDIQNVFFKFIQDLIHGFKELYLNRRKARDFRDDMELSCASYRDKRSQAEVKVANVVVIGDLLFASVIGTVVFAFPHLLPGIGNGELRSFVFVFLYMAGPLTSILNTLPDLFQARISWRRIRKFTDELSELGGRVDAEPESKDTSDVMLRLEQAIYEYSRGSDRSFSVGPIDYEFRSGELVFVIGGNGSGKSTLAKLVTGLYEPNEGRVTLNGDRISAGAIGDYVSTIFSDAYLFDRLYGIDFEAKAEEARHYLNVLGLQDKVAIEGGRFSTTRLSTGQRKRLALLVSYLDDKPICLFDEWAADQDPEYREYFYTTLLPELRGKGKCVIVITHDDRYFGMADKLIKLEMGKIA</sequence>
<dbReference type="InterPro" id="IPR039421">
    <property type="entry name" value="Type_1_exporter"/>
</dbReference>
<dbReference type="EMBL" id="CP041969">
    <property type="protein sequence ID" value="QMV39818.1"/>
    <property type="molecule type" value="Genomic_DNA"/>
</dbReference>
<dbReference type="PANTHER" id="PTHR43394:SF1">
    <property type="entry name" value="ATP-BINDING CASSETTE SUB-FAMILY B MEMBER 10, MITOCHONDRIAL"/>
    <property type="match status" value="1"/>
</dbReference>
<feature type="domain" description="ABC transmembrane type-1" evidence="9">
    <location>
        <begin position="109"/>
        <end position="382"/>
    </location>
</feature>
<dbReference type="SMART" id="SM00382">
    <property type="entry name" value="AAA"/>
    <property type="match status" value="1"/>
</dbReference>
<keyword evidence="4" id="KW-0067">ATP-binding</keyword>
<dbReference type="GO" id="GO:0005886">
    <property type="term" value="C:plasma membrane"/>
    <property type="evidence" value="ECO:0007669"/>
    <property type="project" value="UniProtKB-SubCell"/>
</dbReference>
<organism evidence="10 11">
    <name type="scientific">Cohnella cholangitidis</name>
    <dbReference type="NCBI Taxonomy" id="2598458"/>
    <lineage>
        <taxon>Bacteria</taxon>
        <taxon>Bacillati</taxon>
        <taxon>Bacillota</taxon>
        <taxon>Bacilli</taxon>
        <taxon>Bacillales</taxon>
        <taxon>Paenibacillaceae</taxon>
        <taxon>Cohnella</taxon>
    </lineage>
</organism>
<evidence type="ECO:0000256" key="2">
    <source>
        <dbReference type="ARBA" id="ARBA00022692"/>
    </source>
</evidence>
<feature type="transmembrane region" description="Helical" evidence="7">
    <location>
        <begin position="359"/>
        <end position="381"/>
    </location>
</feature>
<dbReference type="Proteomes" id="UP000515679">
    <property type="component" value="Chromosome"/>
</dbReference>
<dbReference type="GO" id="GO:0015421">
    <property type="term" value="F:ABC-type oligopeptide transporter activity"/>
    <property type="evidence" value="ECO:0007669"/>
    <property type="project" value="TreeGrafter"/>
</dbReference>
<dbReference type="GO" id="GO:1904680">
    <property type="term" value="F:peptide transmembrane transporter activity"/>
    <property type="evidence" value="ECO:0007669"/>
    <property type="project" value="InterPro"/>
</dbReference>
<dbReference type="PANTHER" id="PTHR43394">
    <property type="entry name" value="ATP-DEPENDENT PERMEASE MDL1, MITOCHONDRIAL"/>
    <property type="match status" value="1"/>
</dbReference>
<dbReference type="PROSITE" id="PS50893">
    <property type="entry name" value="ABC_TRANSPORTER_2"/>
    <property type="match status" value="1"/>
</dbReference>
<dbReference type="InterPro" id="IPR036640">
    <property type="entry name" value="ABC1_TM_sf"/>
</dbReference>
<evidence type="ECO:0000256" key="7">
    <source>
        <dbReference type="SAM" id="Phobius"/>
    </source>
</evidence>
<evidence type="ECO:0000259" key="8">
    <source>
        <dbReference type="PROSITE" id="PS50893"/>
    </source>
</evidence>
<dbReference type="KEGG" id="cchl:FPL14_00295"/>
<evidence type="ECO:0000256" key="1">
    <source>
        <dbReference type="ARBA" id="ARBA00004651"/>
    </source>
</evidence>
<dbReference type="PROSITE" id="PS50929">
    <property type="entry name" value="ABC_TM1F"/>
    <property type="match status" value="1"/>
</dbReference>
<dbReference type="InterPro" id="IPR003439">
    <property type="entry name" value="ABC_transporter-like_ATP-bd"/>
</dbReference>
<dbReference type="Pfam" id="PF00005">
    <property type="entry name" value="ABC_tran"/>
    <property type="match status" value="1"/>
</dbReference>
<dbReference type="AlphaFoldDB" id="A0A7G5BS84"/>
<comment type="subcellular location">
    <subcellularLocation>
        <location evidence="1">Cell membrane</location>
        <topology evidence="1">Multi-pass membrane protein</topology>
    </subcellularLocation>
</comment>
<feature type="transmembrane region" description="Helical" evidence="7">
    <location>
        <begin position="80"/>
        <end position="98"/>
    </location>
</feature>
<reference evidence="10 11" key="1">
    <citation type="submission" date="2019-07" db="EMBL/GenBank/DDBJ databases">
        <authorList>
            <person name="Kim J.K."/>
            <person name="Cheong H.-M."/>
            <person name="Choi Y."/>
            <person name="Hwang K.J."/>
            <person name="Lee S."/>
            <person name="Choi C."/>
        </authorList>
    </citation>
    <scope>NUCLEOTIDE SEQUENCE [LARGE SCALE GENOMIC DNA]</scope>
    <source>
        <strain evidence="10 11">KS 22</strain>
    </source>
</reference>
<feature type="transmembrane region" description="Helical" evidence="7">
    <location>
        <begin position="322"/>
        <end position="347"/>
    </location>
</feature>
<dbReference type="Gene3D" id="1.20.1560.10">
    <property type="entry name" value="ABC transporter type 1, transmembrane domain"/>
    <property type="match status" value="1"/>
</dbReference>
<name>A0A7G5BS84_9BACL</name>
<feature type="transmembrane region" description="Helical" evidence="7">
    <location>
        <begin position="137"/>
        <end position="155"/>
    </location>
</feature>
<dbReference type="Gene3D" id="3.40.50.300">
    <property type="entry name" value="P-loop containing nucleotide triphosphate hydrolases"/>
    <property type="match status" value="1"/>
</dbReference>
<keyword evidence="6 7" id="KW-0472">Membrane</keyword>
<accession>A0A7G5BS84</accession>
<evidence type="ECO:0000313" key="11">
    <source>
        <dbReference type="Proteomes" id="UP000515679"/>
    </source>
</evidence>
<evidence type="ECO:0000259" key="9">
    <source>
        <dbReference type="PROSITE" id="PS50929"/>
    </source>
</evidence>
<feature type="transmembrane region" description="Helical" evidence="7">
    <location>
        <begin position="47"/>
        <end position="68"/>
    </location>
</feature>
<proteinExistence type="predicted"/>
<dbReference type="InterPro" id="IPR011527">
    <property type="entry name" value="ABC1_TM_dom"/>
</dbReference>
<keyword evidence="2 7" id="KW-0812">Transmembrane</keyword>
<evidence type="ECO:0000313" key="10">
    <source>
        <dbReference type="EMBL" id="QMV39818.1"/>
    </source>
</evidence>
<feature type="transmembrane region" description="Helical" evidence="7">
    <location>
        <begin position="241"/>
        <end position="259"/>
    </location>
</feature>
<feature type="transmembrane region" description="Helical" evidence="7">
    <location>
        <begin position="6"/>
        <end position="27"/>
    </location>
</feature>
<evidence type="ECO:0000256" key="4">
    <source>
        <dbReference type="ARBA" id="ARBA00022840"/>
    </source>
</evidence>
<protein>
    <submittedName>
        <fullName evidence="10">Cyclic peptide export ABC transporter</fullName>
    </submittedName>
</protein>
<gene>
    <name evidence="10" type="ORF">FPL14_00295</name>
</gene>
<keyword evidence="5 7" id="KW-1133">Transmembrane helix</keyword>
<dbReference type="InterPro" id="IPR005898">
    <property type="entry name" value="Cyc_pep_transpt_SyrD/YojI"/>
</dbReference>
<dbReference type="SUPFAM" id="SSF52540">
    <property type="entry name" value="P-loop containing nucleoside triphosphate hydrolases"/>
    <property type="match status" value="1"/>
</dbReference>
<keyword evidence="11" id="KW-1185">Reference proteome</keyword>
<evidence type="ECO:0000256" key="6">
    <source>
        <dbReference type="ARBA" id="ARBA00023136"/>
    </source>
</evidence>
<feature type="transmembrane region" description="Helical" evidence="7">
    <location>
        <begin position="216"/>
        <end position="235"/>
    </location>
</feature>
<evidence type="ECO:0000256" key="5">
    <source>
        <dbReference type="ARBA" id="ARBA00022989"/>
    </source>
</evidence>
<dbReference type="GO" id="GO:0016887">
    <property type="term" value="F:ATP hydrolysis activity"/>
    <property type="evidence" value="ECO:0007669"/>
    <property type="project" value="InterPro"/>
</dbReference>
<dbReference type="GO" id="GO:0005524">
    <property type="term" value="F:ATP binding"/>
    <property type="evidence" value="ECO:0007669"/>
    <property type="project" value="UniProtKB-KW"/>
</dbReference>
<dbReference type="SUPFAM" id="SSF90123">
    <property type="entry name" value="ABC transporter transmembrane region"/>
    <property type="match status" value="1"/>
</dbReference>
<feature type="transmembrane region" description="Helical" evidence="7">
    <location>
        <begin position="110"/>
        <end position="131"/>
    </location>
</feature>
<dbReference type="InterPro" id="IPR003593">
    <property type="entry name" value="AAA+_ATPase"/>
</dbReference>
<dbReference type="InterPro" id="IPR027417">
    <property type="entry name" value="P-loop_NTPase"/>
</dbReference>
<keyword evidence="3" id="KW-0547">Nucleotide-binding</keyword>